<protein>
    <submittedName>
        <fullName evidence="1">Uncharacterized protein</fullName>
    </submittedName>
</protein>
<name>A0A1G2L5V2_9BACT</name>
<evidence type="ECO:0000313" key="2">
    <source>
        <dbReference type="Proteomes" id="UP000177982"/>
    </source>
</evidence>
<gene>
    <name evidence="1" type="ORF">A2934_01540</name>
</gene>
<dbReference type="Proteomes" id="UP000177982">
    <property type="component" value="Unassembled WGS sequence"/>
</dbReference>
<evidence type="ECO:0000313" key="1">
    <source>
        <dbReference type="EMBL" id="OHA06950.1"/>
    </source>
</evidence>
<dbReference type="AlphaFoldDB" id="A0A1G2L5V2"/>
<dbReference type="EMBL" id="MHQO01000020">
    <property type="protein sequence ID" value="OHA06950.1"/>
    <property type="molecule type" value="Genomic_DNA"/>
</dbReference>
<reference evidence="1 2" key="1">
    <citation type="journal article" date="2016" name="Nat. Commun.">
        <title>Thousands of microbial genomes shed light on interconnected biogeochemical processes in an aquifer system.</title>
        <authorList>
            <person name="Anantharaman K."/>
            <person name="Brown C.T."/>
            <person name="Hug L.A."/>
            <person name="Sharon I."/>
            <person name="Castelle C.J."/>
            <person name="Probst A.J."/>
            <person name="Thomas B.C."/>
            <person name="Singh A."/>
            <person name="Wilkins M.J."/>
            <person name="Karaoz U."/>
            <person name="Brodie E.L."/>
            <person name="Williams K.H."/>
            <person name="Hubbard S.S."/>
            <person name="Banfield J.F."/>
        </authorList>
    </citation>
    <scope>NUCLEOTIDE SEQUENCE [LARGE SCALE GENOMIC DNA]</scope>
</reference>
<proteinExistence type="predicted"/>
<organism evidence="1 2">
    <name type="scientific">Candidatus Sungbacteria bacterium RIFCSPLOWO2_01_FULL_47_10</name>
    <dbReference type="NCBI Taxonomy" id="1802276"/>
    <lineage>
        <taxon>Bacteria</taxon>
        <taxon>Candidatus Sungiibacteriota</taxon>
    </lineage>
</organism>
<comment type="caution">
    <text evidence="1">The sequence shown here is derived from an EMBL/GenBank/DDBJ whole genome shotgun (WGS) entry which is preliminary data.</text>
</comment>
<accession>A0A1G2L5V2</accession>
<sequence length="130" mass="14828">MPERGFKINRENEEGQEKIHPNLLTDLEFCLKAVVEIEKQIKGTEVDLKERFALRNNMSNARADLEERRVAPSSDMMENFVKRTVSGFQGLGGFNRYIVYGNGDIGLLRSHSIGPCVRKAQELNIETPEF</sequence>